<dbReference type="OrthoDB" id="3051522at2759"/>
<feature type="compositionally biased region" description="Polar residues" evidence="1">
    <location>
        <begin position="256"/>
        <end position="273"/>
    </location>
</feature>
<evidence type="ECO:0000256" key="2">
    <source>
        <dbReference type="SAM" id="Phobius"/>
    </source>
</evidence>
<feature type="region of interest" description="Disordered" evidence="1">
    <location>
        <begin position="207"/>
        <end position="297"/>
    </location>
</feature>
<gene>
    <name evidence="3" type="ORF">FA15DRAFT_341874</name>
</gene>
<evidence type="ECO:0008006" key="5">
    <source>
        <dbReference type="Google" id="ProtNLM"/>
    </source>
</evidence>
<feature type="compositionally biased region" description="Low complexity" evidence="1">
    <location>
        <begin position="274"/>
        <end position="296"/>
    </location>
</feature>
<proteinExistence type="predicted"/>
<dbReference type="CDD" id="cd12148">
    <property type="entry name" value="fungal_TF_MHR"/>
    <property type="match status" value="1"/>
</dbReference>
<reference evidence="3 4" key="1">
    <citation type="journal article" date="2019" name="Nat. Ecol. Evol.">
        <title>Megaphylogeny resolves global patterns of mushroom evolution.</title>
        <authorList>
            <person name="Varga T."/>
            <person name="Krizsan K."/>
            <person name="Foldi C."/>
            <person name="Dima B."/>
            <person name="Sanchez-Garcia M."/>
            <person name="Sanchez-Ramirez S."/>
            <person name="Szollosi G.J."/>
            <person name="Szarkandi J.G."/>
            <person name="Papp V."/>
            <person name="Albert L."/>
            <person name="Andreopoulos W."/>
            <person name="Angelini C."/>
            <person name="Antonin V."/>
            <person name="Barry K.W."/>
            <person name="Bougher N.L."/>
            <person name="Buchanan P."/>
            <person name="Buyck B."/>
            <person name="Bense V."/>
            <person name="Catcheside P."/>
            <person name="Chovatia M."/>
            <person name="Cooper J."/>
            <person name="Damon W."/>
            <person name="Desjardin D."/>
            <person name="Finy P."/>
            <person name="Geml J."/>
            <person name="Haridas S."/>
            <person name="Hughes K."/>
            <person name="Justo A."/>
            <person name="Karasinski D."/>
            <person name="Kautmanova I."/>
            <person name="Kiss B."/>
            <person name="Kocsube S."/>
            <person name="Kotiranta H."/>
            <person name="LaButti K.M."/>
            <person name="Lechner B.E."/>
            <person name="Liimatainen K."/>
            <person name="Lipzen A."/>
            <person name="Lukacs Z."/>
            <person name="Mihaltcheva S."/>
            <person name="Morgado L.N."/>
            <person name="Niskanen T."/>
            <person name="Noordeloos M.E."/>
            <person name="Ohm R.A."/>
            <person name="Ortiz-Santana B."/>
            <person name="Ovrebo C."/>
            <person name="Racz N."/>
            <person name="Riley R."/>
            <person name="Savchenko A."/>
            <person name="Shiryaev A."/>
            <person name="Soop K."/>
            <person name="Spirin V."/>
            <person name="Szebenyi C."/>
            <person name="Tomsovsky M."/>
            <person name="Tulloss R.E."/>
            <person name="Uehling J."/>
            <person name="Grigoriev I.V."/>
            <person name="Vagvolgyi C."/>
            <person name="Papp T."/>
            <person name="Martin F.M."/>
            <person name="Miettinen O."/>
            <person name="Hibbett D.S."/>
            <person name="Nagy L.G."/>
        </authorList>
    </citation>
    <scope>NUCLEOTIDE SEQUENCE [LARGE SCALE GENOMIC DNA]</scope>
    <source>
        <strain evidence="3 4">CBS 121175</strain>
    </source>
</reference>
<feature type="transmembrane region" description="Helical" evidence="2">
    <location>
        <begin position="70"/>
        <end position="89"/>
    </location>
</feature>
<dbReference type="AlphaFoldDB" id="A0A5C3KYC0"/>
<feature type="region of interest" description="Disordered" evidence="1">
    <location>
        <begin position="162"/>
        <end position="189"/>
    </location>
</feature>
<keyword evidence="2" id="KW-0472">Membrane</keyword>
<evidence type="ECO:0000313" key="4">
    <source>
        <dbReference type="Proteomes" id="UP000307440"/>
    </source>
</evidence>
<evidence type="ECO:0000313" key="3">
    <source>
        <dbReference type="EMBL" id="TFK25651.1"/>
    </source>
</evidence>
<organism evidence="3 4">
    <name type="scientific">Coprinopsis marcescibilis</name>
    <name type="common">Agaric fungus</name>
    <name type="synonym">Psathyrella marcescibilis</name>
    <dbReference type="NCBI Taxonomy" id="230819"/>
    <lineage>
        <taxon>Eukaryota</taxon>
        <taxon>Fungi</taxon>
        <taxon>Dikarya</taxon>
        <taxon>Basidiomycota</taxon>
        <taxon>Agaricomycotina</taxon>
        <taxon>Agaricomycetes</taxon>
        <taxon>Agaricomycetidae</taxon>
        <taxon>Agaricales</taxon>
        <taxon>Agaricineae</taxon>
        <taxon>Psathyrellaceae</taxon>
        <taxon>Coprinopsis</taxon>
    </lineage>
</organism>
<keyword evidence="2" id="KW-1133">Transmembrane helix</keyword>
<dbReference type="STRING" id="230819.A0A5C3KYC0"/>
<keyword evidence="2" id="KW-0812">Transmembrane</keyword>
<name>A0A5C3KYC0_COPMA</name>
<evidence type="ECO:0000256" key="1">
    <source>
        <dbReference type="SAM" id="MobiDB-lite"/>
    </source>
</evidence>
<keyword evidence="4" id="KW-1185">Reference proteome</keyword>
<sequence>MQQYCAVCTRESNLLYIHRSYFAQALRQLPENPLHHKFAASVMAAYRAATRLIASLRSLYQIHAHPTGHVWYFWSGIFSSCILLGALVVESPKCTLAGDAFRELQQAVPFFIEGSRVCRSQGSVPILEKLLQRAQASFQSGIESQHPEADVDELHVLGGRKSVIKPPSNAGSPALTPGTPSSAPHEEYLGHAPNTFVNRYNYDNQSVPHSAYPSEDTYAAKSPGSQTGFLRPYVSPPGSVAGPDPGLQHYHRPQQMAPSSSVASDHHQWQASYPSSVPHAQSHPQHQQTPHTGTSSLMYGHPMDVNSPQAYHPVIQRYGSGAPHERTQEEIWRDFMMGYQPS</sequence>
<protein>
    <recommendedName>
        <fullName evidence="5">Transcription factor domain-containing protein</fullName>
    </recommendedName>
</protein>
<dbReference type="Proteomes" id="UP000307440">
    <property type="component" value="Unassembled WGS sequence"/>
</dbReference>
<dbReference type="EMBL" id="ML210184">
    <property type="protein sequence ID" value="TFK25651.1"/>
    <property type="molecule type" value="Genomic_DNA"/>
</dbReference>
<accession>A0A5C3KYC0</accession>